<dbReference type="InterPro" id="IPR036509">
    <property type="entry name" value="Met_Sox_Rdtase_MsrA_sf"/>
</dbReference>
<gene>
    <name evidence="2" type="ORF">HJC23_011890</name>
</gene>
<feature type="signal peptide" evidence="1">
    <location>
        <begin position="1"/>
        <end position="22"/>
    </location>
</feature>
<keyword evidence="3" id="KW-1185">Reference proteome</keyword>
<sequence length="310" mass="33727">MARTCTFIPALVVALLQRHCHAWTTTSQSSSTWPPHCLPSKLAATSHSGSNHDMIPNAASSRRGFFNEVSSSAALLFISSLSGFSSPSFAQEDDDDLIDVYFGCGELLLARPTRIRGSRTTHSVPPRRPTHLSRWLRGGKSSVNGKVCYHNAANIADYGSLGHAEVVSLRIPPRSFGEFAAEYCKLFDENGLRPDQFGDRGGEYRNLVGVPGGKDSMYAKLLVEASVKTGDKLDFAVGKGNDGDVPKVSFIMDSKEFPFFVAEQYHQFHDGFKWGEDYPKSYNSLASKFAKTEDFGSCPNGLVGIGIGGL</sequence>
<keyword evidence="1" id="KW-0732">Signal</keyword>
<dbReference type="Gene3D" id="3.30.1060.10">
    <property type="entry name" value="Peptide methionine sulphoxide reductase MsrA"/>
    <property type="match status" value="1"/>
</dbReference>
<dbReference type="EMBL" id="JABMIG020000159">
    <property type="protein sequence ID" value="KAL3788258.1"/>
    <property type="molecule type" value="Genomic_DNA"/>
</dbReference>
<feature type="chain" id="PRO_5044871359" description="Peptide-methionine (S)-S-oxide reductase" evidence="1">
    <location>
        <begin position="23"/>
        <end position="310"/>
    </location>
</feature>
<accession>A0ABD3PJQ0</accession>
<evidence type="ECO:0000313" key="3">
    <source>
        <dbReference type="Proteomes" id="UP001516023"/>
    </source>
</evidence>
<organism evidence="2 3">
    <name type="scientific">Cyclotella cryptica</name>
    <dbReference type="NCBI Taxonomy" id="29204"/>
    <lineage>
        <taxon>Eukaryota</taxon>
        <taxon>Sar</taxon>
        <taxon>Stramenopiles</taxon>
        <taxon>Ochrophyta</taxon>
        <taxon>Bacillariophyta</taxon>
        <taxon>Coscinodiscophyceae</taxon>
        <taxon>Thalassiosirophycidae</taxon>
        <taxon>Stephanodiscales</taxon>
        <taxon>Stephanodiscaceae</taxon>
        <taxon>Cyclotella</taxon>
    </lineage>
</organism>
<evidence type="ECO:0008006" key="4">
    <source>
        <dbReference type="Google" id="ProtNLM"/>
    </source>
</evidence>
<proteinExistence type="predicted"/>
<evidence type="ECO:0000256" key="1">
    <source>
        <dbReference type="SAM" id="SignalP"/>
    </source>
</evidence>
<dbReference type="Proteomes" id="UP001516023">
    <property type="component" value="Unassembled WGS sequence"/>
</dbReference>
<protein>
    <recommendedName>
        <fullName evidence="4">Peptide-methionine (S)-S-oxide reductase</fullName>
    </recommendedName>
</protein>
<comment type="caution">
    <text evidence="2">The sequence shown here is derived from an EMBL/GenBank/DDBJ whole genome shotgun (WGS) entry which is preliminary data.</text>
</comment>
<name>A0ABD3PJQ0_9STRA</name>
<dbReference type="AlphaFoldDB" id="A0ABD3PJQ0"/>
<evidence type="ECO:0000313" key="2">
    <source>
        <dbReference type="EMBL" id="KAL3788258.1"/>
    </source>
</evidence>
<reference evidence="2 3" key="1">
    <citation type="journal article" date="2020" name="G3 (Bethesda)">
        <title>Improved Reference Genome for Cyclotella cryptica CCMP332, a Model for Cell Wall Morphogenesis, Salinity Adaptation, and Lipid Production in Diatoms (Bacillariophyta).</title>
        <authorList>
            <person name="Roberts W.R."/>
            <person name="Downey K.M."/>
            <person name="Ruck E.C."/>
            <person name="Traller J.C."/>
            <person name="Alverson A.J."/>
        </authorList>
    </citation>
    <scope>NUCLEOTIDE SEQUENCE [LARGE SCALE GENOMIC DNA]</scope>
    <source>
        <strain evidence="2 3">CCMP332</strain>
    </source>
</reference>